<evidence type="ECO:0000313" key="2">
    <source>
        <dbReference type="EMBL" id="RVT89893.1"/>
    </source>
</evidence>
<gene>
    <name evidence="2" type="ORF">EOD43_21210</name>
</gene>
<dbReference type="OrthoDB" id="7594692at2"/>
<dbReference type="Proteomes" id="UP000282971">
    <property type="component" value="Unassembled WGS sequence"/>
</dbReference>
<keyword evidence="3" id="KW-1185">Reference proteome</keyword>
<evidence type="ECO:0008006" key="4">
    <source>
        <dbReference type="Google" id="ProtNLM"/>
    </source>
</evidence>
<reference evidence="2 3" key="1">
    <citation type="submission" date="2019-01" db="EMBL/GenBank/DDBJ databases">
        <authorList>
            <person name="Chen W.-M."/>
        </authorList>
    </citation>
    <scope>NUCLEOTIDE SEQUENCE [LARGE SCALE GENOMIC DNA]</scope>
    <source>
        <strain evidence="2 3">CCP-7</strain>
    </source>
</reference>
<evidence type="ECO:0000256" key="1">
    <source>
        <dbReference type="SAM" id="MobiDB-lite"/>
    </source>
</evidence>
<protein>
    <recommendedName>
        <fullName evidence="4">Cupin domain-containing protein</fullName>
    </recommendedName>
</protein>
<dbReference type="InterPro" id="IPR011051">
    <property type="entry name" value="RmlC_Cupin_sf"/>
</dbReference>
<feature type="region of interest" description="Disordered" evidence="1">
    <location>
        <begin position="141"/>
        <end position="163"/>
    </location>
</feature>
<dbReference type="EMBL" id="SACN01000004">
    <property type="protein sequence ID" value="RVT89893.1"/>
    <property type="molecule type" value="Genomic_DNA"/>
</dbReference>
<name>A0A437LWY6_9SPHN</name>
<organism evidence="2 3">
    <name type="scientific">Sphingomonas crocodyli</name>
    <dbReference type="NCBI Taxonomy" id="1979270"/>
    <lineage>
        <taxon>Bacteria</taxon>
        <taxon>Pseudomonadati</taxon>
        <taxon>Pseudomonadota</taxon>
        <taxon>Alphaproteobacteria</taxon>
        <taxon>Sphingomonadales</taxon>
        <taxon>Sphingomonadaceae</taxon>
        <taxon>Sphingomonas</taxon>
    </lineage>
</organism>
<dbReference type="InterPro" id="IPR014710">
    <property type="entry name" value="RmlC-like_jellyroll"/>
</dbReference>
<comment type="caution">
    <text evidence="2">The sequence shown here is derived from an EMBL/GenBank/DDBJ whole genome shotgun (WGS) entry which is preliminary data.</text>
</comment>
<dbReference type="Gene3D" id="2.60.120.10">
    <property type="entry name" value="Jelly Rolls"/>
    <property type="match status" value="1"/>
</dbReference>
<dbReference type="RefSeq" id="WP_127746178.1">
    <property type="nucleotide sequence ID" value="NZ_SACN01000004.1"/>
</dbReference>
<dbReference type="SUPFAM" id="SSF51182">
    <property type="entry name" value="RmlC-like cupins"/>
    <property type="match status" value="1"/>
</dbReference>
<sequence length="163" mass="17933">MLGGPRIKHVDDVEEHEVVRIEYADGRSASVHERFMEMSPRFMSFWNRWDPGMIQRKHGHHGDHVVFILKGEMMVGDTLCTAGSHIYLMHGDTFGPWIAGPEGCETLGIIAGEGSSFCAEQDMADFLDLLASKGAKQGAVPAIKNPPPWKPRGIVLPGPIKDA</sequence>
<accession>A0A437LWY6</accession>
<evidence type="ECO:0000313" key="3">
    <source>
        <dbReference type="Proteomes" id="UP000282971"/>
    </source>
</evidence>
<dbReference type="AlphaFoldDB" id="A0A437LWY6"/>
<proteinExistence type="predicted"/>